<name>A0AAN6QGG2_9PEZI</name>
<dbReference type="GO" id="GO:0031966">
    <property type="term" value="C:mitochondrial membrane"/>
    <property type="evidence" value="ECO:0007669"/>
    <property type="project" value="UniProtKB-SubCell"/>
</dbReference>
<sequence length="75" mass="8072">MVQTYKIFGQEIGSHYLAMGILGSLFGTAYAFTGGSKKMPATPPINASSSDEADFIKKFIEQAESEEKKPASGKH</sequence>
<evidence type="ECO:0008006" key="7">
    <source>
        <dbReference type="Google" id="ProtNLM"/>
    </source>
</evidence>
<evidence type="ECO:0000256" key="4">
    <source>
        <dbReference type="SAM" id="Phobius"/>
    </source>
</evidence>
<evidence type="ECO:0000256" key="3">
    <source>
        <dbReference type="ARBA" id="ARBA00023136"/>
    </source>
</evidence>
<keyword evidence="2" id="KW-0496">Mitochondrion</keyword>
<evidence type="ECO:0000256" key="1">
    <source>
        <dbReference type="ARBA" id="ARBA00004325"/>
    </source>
</evidence>
<evidence type="ECO:0000313" key="5">
    <source>
        <dbReference type="EMBL" id="KAK4109719.1"/>
    </source>
</evidence>
<dbReference type="Proteomes" id="UP001302812">
    <property type="component" value="Unassembled WGS sequence"/>
</dbReference>
<dbReference type="InterPro" id="IPR021278">
    <property type="entry name" value="ATP19"/>
</dbReference>
<reference evidence="5" key="1">
    <citation type="journal article" date="2023" name="Mol. Phylogenet. Evol.">
        <title>Genome-scale phylogeny and comparative genomics of the fungal order Sordariales.</title>
        <authorList>
            <person name="Hensen N."/>
            <person name="Bonometti L."/>
            <person name="Westerberg I."/>
            <person name="Brannstrom I.O."/>
            <person name="Guillou S."/>
            <person name="Cros-Aarteil S."/>
            <person name="Calhoun S."/>
            <person name="Haridas S."/>
            <person name="Kuo A."/>
            <person name="Mondo S."/>
            <person name="Pangilinan J."/>
            <person name="Riley R."/>
            <person name="LaButti K."/>
            <person name="Andreopoulos B."/>
            <person name="Lipzen A."/>
            <person name="Chen C."/>
            <person name="Yan M."/>
            <person name="Daum C."/>
            <person name="Ng V."/>
            <person name="Clum A."/>
            <person name="Steindorff A."/>
            <person name="Ohm R.A."/>
            <person name="Martin F."/>
            <person name="Silar P."/>
            <person name="Natvig D.O."/>
            <person name="Lalanne C."/>
            <person name="Gautier V."/>
            <person name="Ament-Velasquez S.L."/>
            <person name="Kruys A."/>
            <person name="Hutchinson M.I."/>
            <person name="Powell A.J."/>
            <person name="Barry K."/>
            <person name="Miller A.N."/>
            <person name="Grigoriev I.V."/>
            <person name="Debuchy R."/>
            <person name="Gladieux P."/>
            <person name="Hiltunen Thoren M."/>
            <person name="Johannesson H."/>
        </authorList>
    </citation>
    <scope>NUCLEOTIDE SEQUENCE</scope>
    <source>
        <strain evidence="5">CBS 508.74</strain>
    </source>
</reference>
<gene>
    <name evidence="5" type="ORF">N656DRAFT_782551</name>
</gene>
<accession>A0AAN6QGG2</accession>
<protein>
    <recommendedName>
        <fullName evidence="7">ATP synthase subunit K, mitochondrial</fullName>
    </recommendedName>
</protein>
<feature type="transmembrane region" description="Helical" evidence="4">
    <location>
        <begin position="12"/>
        <end position="32"/>
    </location>
</feature>
<reference evidence="5" key="2">
    <citation type="submission" date="2023-05" db="EMBL/GenBank/DDBJ databases">
        <authorList>
            <consortium name="Lawrence Berkeley National Laboratory"/>
            <person name="Steindorff A."/>
            <person name="Hensen N."/>
            <person name="Bonometti L."/>
            <person name="Westerberg I."/>
            <person name="Brannstrom I.O."/>
            <person name="Guillou S."/>
            <person name="Cros-Aarteil S."/>
            <person name="Calhoun S."/>
            <person name="Haridas S."/>
            <person name="Kuo A."/>
            <person name="Mondo S."/>
            <person name="Pangilinan J."/>
            <person name="Riley R."/>
            <person name="Labutti K."/>
            <person name="Andreopoulos B."/>
            <person name="Lipzen A."/>
            <person name="Chen C."/>
            <person name="Yanf M."/>
            <person name="Daum C."/>
            <person name="Ng V."/>
            <person name="Clum A."/>
            <person name="Ohm R."/>
            <person name="Martin F."/>
            <person name="Silar P."/>
            <person name="Natvig D."/>
            <person name="Lalanne C."/>
            <person name="Gautier V."/>
            <person name="Ament-Velasquez S.L."/>
            <person name="Kruys A."/>
            <person name="Hutchinson M.I."/>
            <person name="Powell A.J."/>
            <person name="Barry K."/>
            <person name="Miller A.N."/>
            <person name="Grigoriev I.V."/>
            <person name="Debuchy R."/>
            <person name="Gladieux P."/>
            <person name="Thoren M.H."/>
            <person name="Johannesson H."/>
        </authorList>
    </citation>
    <scope>NUCLEOTIDE SEQUENCE</scope>
    <source>
        <strain evidence="5">CBS 508.74</strain>
    </source>
</reference>
<keyword evidence="4" id="KW-0812">Transmembrane</keyword>
<keyword evidence="4" id="KW-1133">Transmembrane helix</keyword>
<dbReference type="GO" id="GO:0015986">
    <property type="term" value="P:proton motive force-driven ATP synthesis"/>
    <property type="evidence" value="ECO:0007669"/>
    <property type="project" value="TreeGrafter"/>
</dbReference>
<evidence type="ECO:0000256" key="2">
    <source>
        <dbReference type="ARBA" id="ARBA00023128"/>
    </source>
</evidence>
<keyword evidence="6" id="KW-1185">Reference proteome</keyword>
<comment type="caution">
    <text evidence="5">The sequence shown here is derived from an EMBL/GenBank/DDBJ whole genome shotgun (WGS) entry which is preliminary data.</text>
</comment>
<dbReference type="EMBL" id="MU853354">
    <property type="protein sequence ID" value="KAK4109719.1"/>
    <property type="molecule type" value="Genomic_DNA"/>
</dbReference>
<dbReference type="PANTHER" id="PTHR28074">
    <property type="entry name" value="ATP SYNTHASE SUBUNIT K, MITOCHONDRIAL"/>
    <property type="match status" value="1"/>
</dbReference>
<dbReference type="Pfam" id="PF11022">
    <property type="entry name" value="ATP19"/>
    <property type="match status" value="1"/>
</dbReference>
<dbReference type="AlphaFoldDB" id="A0AAN6QGG2"/>
<keyword evidence="3 4" id="KW-0472">Membrane</keyword>
<evidence type="ECO:0000313" key="6">
    <source>
        <dbReference type="Proteomes" id="UP001302812"/>
    </source>
</evidence>
<dbReference type="GeneID" id="89939908"/>
<comment type="subcellular location">
    <subcellularLocation>
        <location evidence="1">Mitochondrion membrane</location>
    </subcellularLocation>
</comment>
<proteinExistence type="predicted"/>
<dbReference type="PANTHER" id="PTHR28074:SF1">
    <property type="entry name" value="ATP SYNTHASE SUBUNIT K, MITOCHONDRIAL"/>
    <property type="match status" value="1"/>
</dbReference>
<dbReference type="RefSeq" id="XP_064667289.1">
    <property type="nucleotide sequence ID" value="XM_064815783.1"/>
</dbReference>
<organism evidence="5 6">
    <name type="scientific">Canariomyces notabilis</name>
    <dbReference type="NCBI Taxonomy" id="2074819"/>
    <lineage>
        <taxon>Eukaryota</taxon>
        <taxon>Fungi</taxon>
        <taxon>Dikarya</taxon>
        <taxon>Ascomycota</taxon>
        <taxon>Pezizomycotina</taxon>
        <taxon>Sordariomycetes</taxon>
        <taxon>Sordariomycetidae</taxon>
        <taxon>Sordariales</taxon>
        <taxon>Chaetomiaceae</taxon>
        <taxon>Canariomyces</taxon>
    </lineage>
</organism>